<protein>
    <recommendedName>
        <fullName evidence="1">YqbQ/XkdQ domain-containing protein</fullName>
    </recommendedName>
</protein>
<reference evidence="2 3" key="1">
    <citation type="submission" date="2016-12" db="EMBL/GenBank/DDBJ databases">
        <title>Complete genome sequence of Clostridium kluyveri JZZ isolated from the pit mud of a Chinese flavor liquor-making factory.</title>
        <authorList>
            <person name="Wang Y."/>
        </authorList>
    </citation>
    <scope>NUCLEOTIDE SEQUENCE [LARGE SCALE GENOMIC DNA]</scope>
    <source>
        <strain evidence="2 3">JZZ</strain>
    </source>
</reference>
<feature type="domain" description="YqbQ/XkdQ" evidence="1">
    <location>
        <begin position="9"/>
        <end position="279"/>
    </location>
</feature>
<proteinExistence type="predicted"/>
<sequence length="293" mass="33168">MAYSIWDKNQPNVQIGPGTLIWMVEDEKEIFRGHVFDREIDSDTQELKFVAFDCMIYLAKSKSSHNFTNITPEEITRVVCGEAGVFCGDIGVTGLKIDLLAMEKTFYDTIMMAYTKVWHFNGGRYNFYPFMNRDVLEIMNMGVAIDNFVIKPSLNLGKTTYSDSISNMINKVNVYNSKGEYVGTAWQRDWIKAYGILQDVYSAPDDDNAPITTATNMLHGVDETVFVNLIGDTRCTTGWGVKVQIPYIYNLLDTVMCIDADTHTWEVGTGKYTMDLTLNFQTKMKLVEVDAAA</sequence>
<gene>
    <name evidence="2" type="ORF">BS101_18320</name>
</gene>
<evidence type="ECO:0000259" key="1">
    <source>
        <dbReference type="Pfam" id="PF24032"/>
    </source>
</evidence>
<organism evidence="2 3">
    <name type="scientific">Clostridium kluyveri</name>
    <dbReference type="NCBI Taxonomy" id="1534"/>
    <lineage>
        <taxon>Bacteria</taxon>
        <taxon>Bacillati</taxon>
        <taxon>Bacillota</taxon>
        <taxon>Clostridia</taxon>
        <taxon>Eubacteriales</taxon>
        <taxon>Clostridiaceae</taxon>
        <taxon>Clostridium</taxon>
    </lineage>
</organism>
<accession>A0A1L5FBZ8</accession>
<dbReference type="Proteomes" id="UP000184604">
    <property type="component" value="Chromosome"/>
</dbReference>
<dbReference type="EMBL" id="CP018335">
    <property type="protein sequence ID" value="APM40541.1"/>
    <property type="molecule type" value="Genomic_DNA"/>
</dbReference>
<evidence type="ECO:0000313" key="3">
    <source>
        <dbReference type="Proteomes" id="UP000184604"/>
    </source>
</evidence>
<dbReference type="AlphaFoldDB" id="A0A1L5FBZ8"/>
<dbReference type="InterPro" id="IPR056937">
    <property type="entry name" value="YqbQ/XkdQ"/>
</dbReference>
<dbReference type="Pfam" id="PF24032">
    <property type="entry name" value="YQBQ"/>
    <property type="match status" value="1"/>
</dbReference>
<name>A0A1L5FBZ8_CLOKL</name>
<evidence type="ECO:0000313" key="2">
    <source>
        <dbReference type="EMBL" id="APM40541.1"/>
    </source>
</evidence>